<feature type="transmembrane region" description="Helical" evidence="2">
    <location>
        <begin position="78"/>
        <end position="96"/>
    </location>
</feature>
<dbReference type="Proteomes" id="UP000033945">
    <property type="component" value="Unassembled WGS sequence"/>
</dbReference>
<sequence length="392" mass="42614">MSGLMNLLGVFFLALAGIPITAAHLGVLAVDEARERLRMIWGPLILGTITAFVLVLFGVLAPVVLGTEGFWGLFLKDLMIYSGMALASFLFVLSAWRAGILTATIVAIWQAVGPTTTATFVTAGPTTTTTRMRRSRLTDLLPREEEAIKQLLTFLGIAQANVLFIGSMLAHSPLENRPDLIMAIIGLSLTIVAWTLWKGGAEWWSNTIIFFTIVILIIDLVRVFIPRSAEQQLRAKVSSKIEKSWNATLDENGGEKAPPVGDPDIREDGTLRPGASRVLHPGKRQAFFFDGRKGVRFEAVDGREEAEARAYSPSDQPTFEIEGKMVGEARVEVNADHRYPALVGCGKIMGVVIEPVTPVKITAQRTETLDCSKKKSIGTAKKAAWSAPEDAG</sequence>
<accession>A0A0G1IQC7</accession>
<dbReference type="EMBL" id="LCIT01000037">
    <property type="protein sequence ID" value="KKT61138.1"/>
    <property type="molecule type" value="Genomic_DNA"/>
</dbReference>
<keyword evidence="2" id="KW-0812">Transmembrane</keyword>
<name>A0A0G1IQC7_9BACT</name>
<keyword evidence="2" id="KW-1133">Transmembrane helix</keyword>
<gene>
    <name evidence="3" type="ORF">UW55_C0037G0001</name>
</gene>
<dbReference type="AlphaFoldDB" id="A0A0G1IQC7"/>
<keyword evidence="2" id="KW-0472">Membrane</keyword>
<evidence type="ECO:0000256" key="1">
    <source>
        <dbReference type="SAM" id="MobiDB-lite"/>
    </source>
</evidence>
<feature type="transmembrane region" description="Helical" evidence="2">
    <location>
        <begin position="180"/>
        <end position="197"/>
    </location>
</feature>
<evidence type="ECO:0000256" key="2">
    <source>
        <dbReference type="SAM" id="Phobius"/>
    </source>
</evidence>
<protein>
    <submittedName>
        <fullName evidence="3">Uncharacterized protein</fullName>
    </submittedName>
</protein>
<proteinExistence type="predicted"/>
<evidence type="ECO:0000313" key="4">
    <source>
        <dbReference type="Proteomes" id="UP000033945"/>
    </source>
</evidence>
<evidence type="ECO:0000313" key="3">
    <source>
        <dbReference type="EMBL" id="KKT61138.1"/>
    </source>
</evidence>
<feature type="transmembrane region" description="Helical" evidence="2">
    <location>
        <begin position="203"/>
        <end position="225"/>
    </location>
</feature>
<organism evidence="3 4">
    <name type="scientific">Candidatus Giovannonibacteria bacterium GW2011_GWA2_44_26</name>
    <dbReference type="NCBI Taxonomy" id="1618648"/>
    <lineage>
        <taxon>Bacteria</taxon>
        <taxon>Candidatus Giovannoniibacteriota</taxon>
    </lineage>
</organism>
<reference evidence="3 4" key="1">
    <citation type="journal article" date="2015" name="Nature">
        <title>rRNA introns, odd ribosomes, and small enigmatic genomes across a large radiation of phyla.</title>
        <authorList>
            <person name="Brown C.T."/>
            <person name="Hug L.A."/>
            <person name="Thomas B.C."/>
            <person name="Sharon I."/>
            <person name="Castelle C.J."/>
            <person name="Singh A."/>
            <person name="Wilkins M.J."/>
            <person name="Williams K.H."/>
            <person name="Banfield J.F."/>
        </authorList>
    </citation>
    <scope>NUCLEOTIDE SEQUENCE [LARGE SCALE GENOMIC DNA]</scope>
</reference>
<feature type="transmembrane region" description="Helical" evidence="2">
    <location>
        <begin position="39"/>
        <end position="66"/>
    </location>
</feature>
<feature type="transmembrane region" description="Helical" evidence="2">
    <location>
        <begin position="147"/>
        <end position="168"/>
    </location>
</feature>
<comment type="caution">
    <text evidence="3">The sequence shown here is derived from an EMBL/GenBank/DDBJ whole genome shotgun (WGS) entry which is preliminary data.</text>
</comment>
<feature type="region of interest" description="Disordered" evidence="1">
    <location>
        <begin position="248"/>
        <end position="274"/>
    </location>
</feature>